<dbReference type="InterPro" id="IPR051918">
    <property type="entry name" value="STPP_CPPED1"/>
</dbReference>
<sequence length="303" mass="33045">MRYEHVRTNSDRQTIIRVAGLPAPVTLLHVTDSHMNASDLTEGTETLAESIRLYNFDALDTQTRFDKALAYADDLQADGVVLTGDIVNGATAGNLAFLEKRLSGLRAPYLYTPGNHDWEYPGRPWGEATRSEQYPKFGPFTAGDPAFRALEIGGVLLVAVDNSTYQISEAQLAAFRQALSRGLPTLLFMHIPIYVPSLLPDVVRSWGSPIMMAAQGWDAGLMKQWQVEPPGEATLAYYELLLSNPADNLIGIFCGHVHFAHEDAFGRGSRQYVTAAGFDGGYRVIRLLPASGADDSAGKAEQA</sequence>
<dbReference type="InterPro" id="IPR029052">
    <property type="entry name" value="Metallo-depent_PP-like"/>
</dbReference>
<dbReference type="PANTHER" id="PTHR43143:SF1">
    <property type="entry name" value="SERINE_THREONINE-PROTEIN PHOSPHATASE CPPED1"/>
    <property type="match status" value="1"/>
</dbReference>
<gene>
    <name evidence="2" type="ORF">KB449_00580</name>
</gene>
<dbReference type="PANTHER" id="PTHR43143">
    <property type="entry name" value="METALLOPHOSPHOESTERASE, CALCINEURIN SUPERFAMILY"/>
    <property type="match status" value="1"/>
</dbReference>
<comment type="caution">
    <text evidence="2">The sequence shown here is derived from an EMBL/GenBank/DDBJ whole genome shotgun (WGS) entry which is preliminary data.</text>
</comment>
<proteinExistence type="predicted"/>
<reference evidence="2" key="1">
    <citation type="submission" date="2023-04" db="EMBL/GenBank/DDBJ databases">
        <title>Comparative genomic analysis of Cohnella hashimotonis sp. nov., isolated from the International Space Station.</title>
        <authorList>
            <person name="Venkateswaran K."/>
            <person name="Simpson A."/>
        </authorList>
    </citation>
    <scope>NUCLEOTIDE SEQUENCE</scope>
    <source>
        <strain evidence="2">F6_2S_P_1</strain>
    </source>
</reference>
<dbReference type="Proteomes" id="UP001161691">
    <property type="component" value="Unassembled WGS sequence"/>
</dbReference>
<name>A0ABT6TAT9_9BACL</name>
<evidence type="ECO:0000313" key="3">
    <source>
        <dbReference type="Proteomes" id="UP001161691"/>
    </source>
</evidence>
<dbReference type="Pfam" id="PF00149">
    <property type="entry name" value="Metallophos"/>
    <property type="match status" value="1"/>
</dbReference>
<dbReference type="SUPFAM" id="SSF56300">
    <property type="entry name" value="Metallo-dependent phosphatases"/>
    <property type="match status" value="1"/>
</dbReference>
<accession>A0ABT6TAT9</accession>
<feature type="domain" description="Calcineurin-like phosphoesterase" evidence="1">
    <location>
        <begin position="26"/>
        <end position="258"/>
    </location>
</feature>
<protein>
    <submittedName>
        <fullName evidence="2">Metallophosphoesterase</fullName>
    </submittedName>
</protein>
<dbReference type="InterPro" id="IPR004843">
    <property type="entry name" value="Calcineurin-like_PHP"/>
</dbReference>
<evidence type="ECO:0000313" key="2">
    <source>
        <dbReference type="EMBL" id="MDI4643435.1"/>
    </source>
</evidence>
<organism evidence="2 3">
    <name type="scientific">Cohnella hashimotonis</name>
    <dbReference type="NCBI Taxonomy" id="2826895"/>
    <lineage>
        <taxon>Bacteria</taxon>
        <taxon>Bacillati</taxon>
        <taxon>Bacillota</taxon>
        <taxon>Bacilli</taxon>
        <taxon>Bacillales</taxon>
        <taxon>Paenibacillaceae</taxon>
        <taxon>Cohnella</taxon>
    </lineage>
</organism>
<dbReference type="RefSeq" id="WP_282906495.1">
    <property type="nucleotide sequence ID" value="NZ_JAGRPV010000001.1"/>
</dbReference>
<evidence type="ECO:0000259" key="1">
    <source>
        <dbReference type="Pfam" id="PF00149"/>
    </source>
</evidence>
<keyword evidence="3" id="KW-1185">Reference proteome</keyword>
<dbReference type="EMBL" id="JAGRPV010000001">
    <property type="protein sequence ID" value="MDI4643435.1"/>
    <property type="molecule type" value="Genomic_DNA"/>
</dbReference>
<dbReference type="Gene3D" id="3.60.21.10">
    <property type="match status" value="1"/>
</dbReference>